<dbReference type="GO" id="GO:0110001">
    <property type="term" value="C:toxin-antitoxin complex"/>
    <property type="evidence" value="ECO:0007669"/>
    <property type="project" value="InterPro"/>
</dbReference>
<keyword evidence="7" id="KW-1185">Reference proteome</keyword>
<dbReference type="GO" id="GO:0004540">
    <property type="term" value="F:RNA nuclease activity"/>
    <property type="evidence" value="ECO:0007669"/>
    <property type="project" value="InterPro"/>
</dbReference>
<dbReference type="GO" id="GO:0016787">
    <property type="term" value="F:hydrolase activity"/>
    <property type="evidence" value="ECO:0007669"/>
    <property type="project" value="UniProtKB-KW"/>
</dbReference>
<dbReference type="InterPro" id="IPR008201">
    <property type="entry name" value="HepT-like"/>
</dbReference>
<proteinExistence type="predicted"/>
<protein>
    <submittedName>
        <fullName evidence="6">DUF86 domain-containing protein</fullName>
    </submittedName>
</protein>
<evidence type="ECO:0000256" key="4">
    <source>
        <dbReference type="ARBA" id="ARBA00022741"/>
    </source>
</evidence>
<evidence type="ECO:0000256" key="3">
    <source>
        <dbReference type="ARBA" id="ARBA00022722"/>
    </source>
</evidence>
<evidence type="ECO:0000256" key="1">
    <source>
        <dbReference type="ARBA" id="ARBA00022553"/>
    </source>
</evidence>
<gene>
    <name evidence="6" type="ORF">PR017_10570</name>
</gene>
<dbReference type="AlphaFoldDB" id="A0AAF1K2H2"/>
<dbReference type="PANTHER" id="PTHR34139">
    <property type="entry name" value="UPF0331 PROTEIN MJ0127"/>
    <property type="match status" value="1"/>
</dbReference>
<evidence type="ECO:0000313" key="6">
    <source>
        <dbReference type="EMBL" id="WFR94282.1"/>
    </source>
</evidence>
<keyword evidence="2" id="KW-1277">Toxin-antitoxin system</keyword>
<dbReference type="PANTHER" id="PTHR34139:SF1">
    <property type="entry name" value="RNASE MJ1380-RELATED"/>
    <property type="match status" value="1"/>
</dbReference>
<keyword evidence="5" id="KW-0378">Hydrolase</keyword>
<dbReference type="GO" id="GO:0000166">
    <property type="term" value="F:nucleotide binding"/>
    <property type="evidence" value="ECO:0007669"/>
    <property type="project" value="UniProtKB-KW"/>
</dbReference>
<dbReference type="KEGG" id="rtu:PR017_10570"/>
<dbReference type="RefSeq" id="WP_111222609.1">
    <property type="nucleotide sequence ID" value="NZ_CP117255.1"/>
</dbReference>
<dbReference type="InterPro" id="IPR051813">
    <property type="entry name" value="HepT_RNase_toxin"/>
</dbReference>
<evidence type="ECO:0000256" key="5">
    <source>
        <dbReference type="ARBA" id="ARBA00022801"/>
    </source>
</evidence>
<name>A0AAF1K2H2_9HYPH</name>
<dbReference type="EMBL" id="CP117255">
    <property type="protein sequence ID" value="WFR94282.1"/>
    <property type="molecule type" value="Genomic_DNA"/>
</dbReference>
<organism evidence="6 7">
    <name type="scientific">Rhizobium tumorigenes</name>
    <dbReference type="NCBI Taxonomy" id="2041385"/>
    <lineage>
        <taxon>Bacteria</taxon>
        <taxon>Pseudomonadati</taxon>
        <taxon>Pseudomonadota</taxon>
        <taxon>Alphaproteobacteria</taxon>
        <taxon>Hyphomicrobiales</taxon>
        <taxon>Rhizobiaceae</taxon>
        <taxon>Rhizobium/Agrobacterium group</taxon>
        <taxon>Rhizobium</taxon>
    </lineage>
</organism>
<reference evidence="7" key="2">
    <citation type="journal article" date="2023" name="MicrobiologyOpen">
        <title>Genomics of the tumorigenes clade of the family Rhizobiaceae and description of Rhizobium rhododendri sp. nov.</title>
        <authorList>
            <person name="Kuzmanovic N."/>
            <person name="diCenzo G.C."/>
            <person name="Bunk B."/>
            <person name="Sproeer C."/>
            <person name="Fruehling A."/>
            <person name="Neumann-Schaal M."/>
            <person name="Overmann J."/>
            <person name="Smalla K."/>
        </authorList>
    </citation>
    <scope>NUCLEOTIDE SEQUENCE [LARGE SCALE GENOMIC DNA]</scope>
    <source>
        <strain evidence="7">1078</strain>
    </source>
</reference>
<dbReference type="Pfam" id="PF01934">
    <property type="entry name" value="HepT-like"/>
    <property type="match status" value="1"/>
</dbReference>
<evidence type="ECO:0000256" key="2">
    <source>
        <dbReference type="ARBA" id="ARBA00022649"/>
    </source>
</evidence>
<dbReference type="Proteomes" id="UP000249499">
    <property type="component" value="Chromosome"/>
</dbReference>
<reference evidence="6 7" key="1">
    <citation type="journal article" date="2018" name="Sci. Rep.">
        <title>Rhizobium tumorigenes sp. nov., a novel plant tumorigenic bacterium isolated from cane gall tumors on thornless blackberry.</title>
        <authorList>
            <person name="Kuzmanovi N."/>
            <person name="Smalla K."/>
            <person name="Gronow S."/>
            <person name="PuBawska J."/>
        </authorList>
    </citation>
    <scope>NUCLEOTIDE SEQUENCE [LARGE SCALE GENOMIC DNA]</scope>
    <source>
        <strain evidence="6 7">1078</strain>
    </source>
</reference>
<keyword evidence="1" id="KW-0597">Phosphoprotein</keyword>
<sequence length="120" mass="13780">MSEVRIALLLDRMRDAASDANRFVQGVEKAAFMQDVILQRAVGMSLLMASELALQLMAKYPEFADEHPDFPWSSMRGMRNRIAHGYFDIDLEKVWSMSQTDAVILVDMIDSMRHWRAQGE</sequence>
<keyword evidence="4" id="KW-0547">Nucleotide-binding</keyword>
<evidence type="ECO:0000313" key="7">
    <source>
        <dbReference type="Proteomes" id="UP000249499"/>
    </source>
</evidence>
<accession>A0AAF1K2H2</accession>
<keyword evidence="3" id="KW-0540">Nuclease</keyword>